<name>A0ACB8T5Q1_9AGAM</name>
<organism evidence="1 2">
    <name type="scientific">Artomyces pyxidatus</name>
    <dbReference type="NCBI Taxonomy" id="48021"/>
    <lineage>
        <taxon>Eukaryota</taxon>
        <taxon>Fungi</taxon>
        <taxon>Dikarya</taxon>
        <taxon>Basidiomycota</taxon>
        <taxon>Agaricomycotina</taxon>
        <taxon>Agaricomycetes</taxon>
        <taxon>Russulales</taxon>
        <taxon>Auriscalpiaceae</taxon>
        <taxon>Artomyces</taxon>
    </lineage>
</organism>
<dbReference type="Proteomes" id="UP000814140">
    <property type="component" value="Unassembled WGS sequence"/>
</dbReference>
<accession>A0ACB8T5Q1</accession>
<keyword evidence="2" id="KW-1185">Reference proteome</keyword>
<evidence type="ECO:0000313" key="1">
    <source>
        <dbReference type="EMBL" id="KAI0063747.1"/>
    </source>
</evidence>
<dbReference type="EMBL" id="MU277201">
    <property type="protein sequence ID" value="KAI0063747.1"/>
    <property type="molecule type" value="Genomic_DNA"/>
</dbReference>
<reference evidence="1" key="1">
    <citation type="submission" date="2021-03" db="EMBL/GenBank/DDBJ databases">
        <authorList>
            <consortium name="DOE Joint Genome Institute"/>
            <person name="Ahrendt S."/>
            <person name="Looney B.P."/>
            <person name="Miyauchi S."/>
            <person name="Morin E."/>
            <person name="Drula E."/>
            <person name="Courty P.E."/>
            <person name="Chicoki N."/>
            <person name="Fauchery L."/>
            <person name="Kohler A."/>
            <person name="Kuo A."/>
            <person name="Labutti K."/>
            <person name="Pangilinan J."/>
            <person name="Lipzen A."/>
            <person name="Riley R."/>
            <person name="Andreopoulos W."/>
            <person name="He G."/>
            <person name="Johnson J."/>
            <person name="Barry K.W."/>
            <person name="Grigoriev I.V."/>
            <person name="Nagy L."/>
            <person name="Hibbett D."/>
            <person name="Henrissat B."/>
            <person name="Matheny P.B."/>
            <person name="Labbe J."/>
            <person name="Martin F."/>
        </authorList>
    </citation>
    <scope>NUCLEOTIDE SEQUENCE</scope>
    <source>
        <strain evidence="1">HHB10654</strain>
    </source>
</reference>
<gene>
    <name evidence="1" type="ORF">BV25DRAFT_1990357</name>
</gene>
<protein>
    <submittedName>
        <fullName evidence="1">Uncharacterized protein</fullName>
    </submittedName>
</protein>
<evidence type="ECO:0000313" key="2">
    <source>
        <dbReference type="Proteomes" id="UP000814140"/>
    </source>
</evidence>
<comment type="caution">
    <text evidence="1">The sequence shown here is derived from an EMBL/GenBank/DDBJ whole genome shotgun (WGS) entry which is preliminary data.</text>
</comment>
<reference evidence="1" key="2">
    <citation type="journal article" date="2022" name="New Phytol.">
        <title>Evolutionary transition to the ectomycorrhizal habit in the genomes of a hyperdiverse lineage of mushroom-forming fungi.</title>
        <authorList>
            <person name="Looney B."/>
            <person name="Miyauchi S."/>
            <person name="Morin E."/>
            <person name="Drula E."/>
            <person name="Courty P.E."/>
            <person name="Kohler A."/>
            <person name="Kuo A."/>
            <person name="LaButti K."/>
            <person name="Pangilinan J."/>
            <person name="Lipzen A."/>
            <person name="Riley R."/>
            <person name="Andreopoulos W."/>
            <person name="He G."/>
            <person name="Johnson J."/>
            <person name="Nolan M."/>
            <person name="Tritt A."/>
            <person name="Barry K.W."/>
            <person name="Grigoriev I.V."/>
            <person name="Nagy L.G."/>
            <person name="Hibbett D."/>
            <person name="Henrissat B."/>
            <person name="Matheny P.B."/>
            <person name="Labbe J."/>
            <person name="Martin F.M."/>
        </authorList>
    </citation>
    <scope>NUCLEOTIDE SEQUENCE</scope>
    <source>
        <strain evidence="1">HHB10654</strain>
    </source>
</reference>
<sequence>AVWEEVYAVFHLYAARAHPNYIPRLSNVSTSDRATASSSIHPAPLPPRPGRRACPERARPQHAYRRLHGPSSHVSFPQFAAPPSPFDRVTTLPSLAQLDRCANCAFSRKPRHCQSHTFATTVHNSSSSQWGNAGCPRVACGTPTRAWTGHDSSRAFKNSSSTTPDANAPVSFTSPPIEPLSVTRNGSLLTLDLLQALCGPLPPCRASSHSPDEHRHRVPRLRRPPPPACPALVPLLHVHPEPPDRRRRVRLHRVGPLRALAARALLPRRDRPGPRHDRAVRRRAAHRGRAADPAAAHRRAAPDGALGQPDGQQHVRYSDADGVGAPVHRPAAALAPAERHSPRH</sequence>
<feature type="non-terminal residue" evidence="1">
    <location>
        <position position="1"/>
    </location>
</feature>
<proteinExistence type="predicted"/>